<sequence>MRLALGLLCMPTAILLSKTPDVCVRAELAIPLRKMTEEVVKVHVKVQQMDVVPERYNEENIAGKKVYDRENEQNYKHETVDTNENGDKDTEKGEKAIDEKKATIPSEDDDTVVEYKHGSVKVSSKNYSKSIERETKHVEVNVTDAVTKEMEVIRTANEANEVVTKLSSNTPAVGKLSHQTYDPVVVICGIIGGLAAIIGVAGLVMDKTKSKKDNSAGNDDEFDVDVEANTIPVTAPNDHSDSNSSDDEDEGKGAFTNGTANQNGMNSHLWVIGVTLSLTATLFGTLGKVLLKLSHTSSQTLSVKAAATVCVVLLNPVFDAMSYAYAAQSILAPMAGFSVVWNIVLSPYLLNEKLSTYDLRGTAVILVGCVLVGVSGSHDTPTHRSAELFRLFESRIFVEYAVFVVFLAVAVRLQIELD</sequence>
<name>A0ACC0WT58_9STRA</name>
<protein>
    <submittedName>
        <fullName evidence="1">Uncharacterized protein</fullName>
    </submittedName>
</protein>
<evidence type="ECO:0000313" key="1">
    <source>
        <dbReference type="EMBL" id="KAI9921244.1"/>
    </source>
</evidence>
<gene>
    <name evidence="1" type="ORF">PsorP6_002122</name>
</gene>
<keyword evidence="2" id="KW-1185">Reference proteome</keyword>
<dbReference type="EMBL" id="CM047580">
    <property type="protein sequence ID" value="KAI9921244.1"/>
    <property type="molecule type" value="Genomic_DNA"/>
</dbReference>
<organism evidence="1 2">
    <name type="scientific">Peronosclerospora sorghi</name>
    <dbReference type="NCBI Taxonomy" id="230839"/>
    <lineage>
        <taxon>Eukaryota</taxon>
        <taxon>Sar</taxon>
        <taxon>Stramenopiles</taxon>
        <taxon>Oomycota</taxon>
        <taxon>Peronosporomycetes</taxon>
        <taxon>Peronosporales</taxon>
        <taxon>Peronosporaceae</taxon>
        <taxon>Peronosclerospora</taxon>
    </lineage>
</organism>
<accession>A0ACC0WT58</accession>
<evidence type="ECO:0000313" key="2">
    <source>
        <dbReference type="Proteomes" id="UP001163321"/>
    </source>
</evidence>
<comment type="caution">
    <text evidence="1">The sequence shown here is derived from an EMBL/GenBank/DDBJ whole genome shotgun (WGS) entry which is preliminary data.</text>
</comment>
<dbReference type="Proteomes" id="UP001163321">
    <property type="component" value="Chromosome 1"/>
</dbReference>
<reference evidence="1 2" key="1">
    <citation type="journal article" date="2022" name="bioRxiv">
        <title>The genome of the oomycete Peronosclerospora sorghi, a cosmopolitan pathogen of maize and sorghum, is inflated with dispersed pseudogenes.</title>
        <authorList>
            <person name="Fletcher K."/>
            <person name="Martin F."/>
            <person name="Isakeit T."/>
            <person name="Cavanaugh K."/>
            <person name="Magill C."/>
            <person name="Michelmore R."/>
        </authorList>
    </citation>
    <scope>NUCLEOTIDE SEQUENCE [LARGE SCALE GENOMIC DNA]</scope>
    <source>
        <strain evidence="1">P6</strain>
    </source>
</reference>
<proteinExistence type="predicted"/>